<dbReference type="AlphaFoldDB" id="A0A9Q7E9S7"/>
<dbReference type="Pfam" id="PF13585">
    <property type="entry name" value="CHU_C"/>
    <property type="match status" value="1"/>
</dbReference>
<dbReference type="OrthoDB" id="1489185at2"/>
<feature type="signal peptide" evidence="1">
    <location>
        <begin position="1"/>
        <end position="23"/>
    </location>
</feature>
<dbReference type="EMBL" id="CP068108">
    <property type="protein sequence ID" value="QQU01532.1"/>
    <property type="molecule type" value="Genomic_DNA"/>
</dbReference>
<organism evidence="2 3">
    <name type="scientific">Myroides odoratus</name>
    <name type="common">Flavobacterium odoratum</name>
    <dbReference type="NCBI Taxonomy" id="256"/>
    <lineage>
        <taxon>Bacteria</taxon>
        <taxon>Pseudomonadati</taxon>
        <taxon>Bacteroidota</taxon>
        <taxon>Flavobacteriia</taxon>
        <taxon>Flavobacteriales</taxon>
        <taxon>Flavobacteriaceae</taxon>
        <taxon>Myroides</taxon>
    </lineage>
</organism>
<keyword evidence="1" id="KW-0732">Signal</keyword>
<sequence>MNKLIHNQCLLYYFFIASFSVTAQITPNKTIFTNYGGLYITPKTQIHTYYDFENQETGKVFNDGMMSFYGNYLNNGLFTYRTNSQTGLVEFKGQGGVAQEIKGEAPSSFYNISFDKTLANYSFHLANDFSVEGTANLTNGVVFIDQEKGGSFLFSKGARQKNASKNSHFDGMIIKEGNDAFQFPLGNKGKYRPAGISVSPNLKDVFLGRYIYEDEVFFKQYKNKSSIIELVDEKEYWIIEKQGKNQEGIMLTLSWSDETTPTELLSDPELNLHIVRWDAEQEMWVDEGGVVDVLTKEITTPAQVSGYGYFTLGRIKPNKLLEGDIVIYNLVSANGDGRNDYFKIDKIQKFPDNKVEIYNRWGTRVYETKNYDSNGNVFRGNSEGKGTLGKGGKLPTGTYFYIVTYQYKDANGSRPIKKSGYLHLETN</sequence>
<reference evidence="2 3" key="1">
    <citation type="submission" date="2021-01" db="EMBL/GenBank/DDBJ databases">
        <title>FDA dAtabase for Regulatory Grade micrObial Sequences (FDA-ARGOS): Supporting development and validation of Infectious Disease Dx tests.</title>
        <authorList>
            <person name="Sproer C."/>
            <person name="Gronow S."/>
            <person name="Severitt S."/>
            <person name="Schroder I."/>
            <person name="Tallon L."/>
            <person name="Sadzewicz L."/>
            <person name="Zhao X."/>
            <person name="Boylan J."/>
            <person name="Ott S."/>
            <person name="Bowen H."/>
            <person name="Vavikolanu K."/>
            <person name="Mehta A."/>
            <person name="Aluvathingal J."/>
            <person name="Nadendla S."/>
            <person name="Lowell S."/>
            <person name="Myers T."/>
            <person name="Yan Y."/>
            <person name="Sichtig H."/>
        </authorList>
    </citation>
    <scope>NUCLEOTIDE SEQUENCE [LARGE SCALE GENOMIC DNA]</scope>
    <source>
        <strain evidence="2 3">FDAARGOS_1131</strain>
    </source>
</reference>
<proteinExistence type="predicted"/>
<evidence type="ECO:0000256" key="1">
    <source>
        <dbReference type="SAM" id="SignalP"/>
    </source>
</evidence>
<accession>A0A9Q7E9S7</accession>
<name>A0A9Q7E9S7_MYROD</name>
<dbReference type="RefSeq" id="WP_002992122.1">
    <property type="nucleotide sequence ID" value="NZ_CP068108.1"/>
</dbReference>
<protein>
    <submittedName>
        <fullName evidence="2">Gliding motility-associated C-terminal domain-containing protein</fullName>
    </submittedName>
</protein>
<feature type="chain" id="PRO_5040414837" evidence="1">
    <location>
        <begin position="24"/>
        <end position="427"/>
    </location>
</feature>
<dbReference type="Proteomes" id="UP000596202">
    <property type="component" value="Chromosome"/>
</dbReference>
<evidence type="ECO:0000313" key="2">
    <source>
        <dbReference type="EMBL" id="QQU01532.1"/>
    </source>
</evidence>
<gene>
    <name evidence="2" type="ORF">I6I88_07270</name>
</gene>
<evidence type="ECO:0000313" key="3">
    <source>
        <dbReference type="Proteomes" id="UP000596202"/>
    </source>
</evidence>
<dbReference type="GeneID" id="93527450"/>